<name>A0A4Y2HCY1_ARAVE</name>
<proteinExistence type="predicted"/>
<evidence type="ECO:0000256" key="1">
    <source>
        <dbReference type="SAM" id="SignalP"/>
    </source>
</evidence>
<sequence length="128" mass="14552">MFNELTCCYLLSSFVFSACFLVSSSGVNFFVATPCPGGRSRYFLAGNDGQGDKDRVSVPRIEIPDNPGYFFLPGLQKIEKQCHWEGINRSNGCVVEDYEDRDRLFFWPKPISSLSCLEEKKRDGYLLL</sequence>
<accession>A0A4Y2HCY1</accession>
<dbReference type="EMBL" id="BGPR01001853">
    <property type="protein sequence ID" value="GBM63150.1"/>
    <property type="molecule type" value="Genomic_DNA"/>
</dbReference>
<keyword evidence="3" id="KW-1185">Reference proteome</keyword>
<gene>
    <name evidence="2" type="ORF">AVEN_266802_1</name>
</gene>
<protein>
    <submittedName>
        <fullName evidence="2">Uncharacterized protein</fullName>
    </submittedName>
</protein>
<comment type="caution">
    <text evidence="2">The sequence shown here is derived from an EMBL/GenBank/DDBJ whole genome shotgun (WGS) entry which is preliminary data.</text>
</comment>
<keyword evidence="1" id="KW-0732">Signal</keyword>
<dbReference type="AlphaFoldDB" id="A0A4Y2HCY1"/>
<evidence type="ECO:0000313" key="3">
    <source>
        <dbReference type="Proteomes" id="UP000499080"/>
    </source>
</evidence>
<organism evidence="2 3">
    <name type="scientific">Araneus ventricosus</name>
    <name type="common">Orbweaver spider</name>
    <name type="synonym">Epeira ventricosa</name>
    <dbReference type="NCBI Taxonomy" id="182803"/>
    <lineage>
        <taxon>Eukaryota</taxon>
        <taxon>Metazoa</taxon>
        <taxon>Ecdysozoa</taxon>
        <taxon>Arthropoda</taxon>
        <taxon>Chelicerata</taxon>
        <taxon>Arachnida</taxon>
        <taxon>Araneae</taxon>
        <taxon>Araneomorphae</taxon>
        <taxon>Entelegynae</taxon>
        <taxon>Araneoidea</taxon>
        <taxon>Araneidae</taxon>
        <taxon>Araneus</taxon>
    </lineage>
</organism>
<evidence type="ECO:0000313" key="2">
    <source>
        <dbReference type="EMBL" id="GBM63150.1"/>
    </source>
</evidence>
<dbReference type="Proteomes" id="UP000499080">
    <property type="component" value="Unassembled WGS sequence"/>
</dbReference>
<feature type="signal peptide" evidence="1">
    <location>
        <begin position="1"/>
        <end position="26"/>
    </location>
</feature>
<reference evidence="2 3" key="1">
    <citation type="journal article" date="2019" name="Sci. Rep.">
        <title>Orb-weaving spider Araneus ventricosus genome elucidates the spidroin gene catalogue.</title>
        <authorList>
            <person name="Kono N."/>
            <person name="Nakamura H."/>
            <person name="Ohtoshi R."/>
            <person name="Moran D.A.P."/>
            <person name="Shinohara A."/>
            <person name="Yoshida Y."/>
            <person name="Fujiwara M."/>
            <person name="Mori M."/>
            <person name="Tomita M."/>
            <person name="Arakawa K."/>
        </authorList>
    </citation>
    <scope>NUCLEOTIDE SEQUENCE [LARGE SCALE GENOMIC DNA]</scope>
</reference>
<feature type="chain" id="PRO_5021226249" evidence="1">
    <location>
        <begin position="27"/>
        <end position="128"/>
    </location>
</feature>